<evidence type="ECO:0000256" key="4">
    <source>
        <dbReference type="ARBA" id="ARBA00022552"/>
    </source>
</evidence>
<dbReference type="KEGG" id="asha:G8E00_01035"/>
<comment type="similarity">
    <text evidence="2 10">Belongs to the RNA methyltransferase RsmE family.</text>
</comment>
<evidence type="ECO:0000256" key="1">
    <source>
        <dbReference type="ARBA" id="ARBA00004496"/>
    </source>
</evidence>
<evidence type="ECO:0000256" key="3">
    <source>
        <dbReference type="ARBA" id="ARBA00022490"/>
    </source>
</evidence>
<keyword evidence="4 10" id="KW-0698">rRNA processing</keyword>
<dbReference type="NCBIfam" id="TIGR00046">
    <property type="entry name" value="RsmE family RNA methyltransferase"/>
    <property type="match status" value="1"/>
</dbReference>
<evidence type="ECO:0000256" key="2">
    <source>
        <dbReference type="ARBA" id="ARBA00005528"/>
    </source>
</evidence>
<evidence type="ECO:0000256" key="8">
    <source>
        <dbReference type="ARBA" id="ARBA00025699"/>
    </source>
</evidence>
<evidence type="ECO:0000256" key="6">
    <source>
        <dbReference type="ARBA" id="ARBA00022679"/>
    </source>
</evidence>
<comment type="catalytic activity">
    <reaction evidence="9 10">
        <text>uridine(1498) in 16S rRNA + S-adenosyl-L-methionine = N(3)-methyluridine(1498) in 16S rRNA + S-adenosyl-L-homocysteine + H(+)</text>
        <dbReference type="Rhea" id="RHEA:42920"/>
        <dbReference type="Rhea" id="RHEA-COMP:10283"/>
        <dbReference type="Rhea" id="RHEA-COMP:10284"/>
        <dbReference type="ChEBI" id="CHEBI:15378"/>
        <dbReference type="ChEBI" id="CHEBI:57856"/>
        <dbReference type="ChEBI" id="CHEBI:59789"/>
        <dbReference type="ChEBI" id="CHEBI:65315"/>
        <dbReference type="ChEBI" id="CHEBI:74502"/>
        <dbReference type="EC" id="2.1.1.193"/>
    </reaction>
</comment>
<keyword evidence="13" id="KW-1185">Reference proteome</keyword>
<dbReference type="AlphaFoldDB" id="A0A6G8RRV8"/>
<evidence type="ECO:0000256" key="7">
    <source>
        <dbReference type="ARBA" id="ARBA00022691"/>
    </source>
</evidence>
<protein>
    <recommendedName>
        <fullName evidence="10">Ribosomal RNA small subunit methyltransferase E</fullName>
        <ecNumber evidence="10">2.1.1.193</ecNumber>
    </recommendedName>
</protein>
<organism evidence="12 13">
    <name type="scientific">Acinetobacter shaoyimingii</name>
    <dbReference type="NCBI Taxonomy" id="2715164"/>
    <lineage>
        <taxon>Bacteria</taxon>
        <taxon>Pseudomonadati</taxon>
        <taxon>Pseudomonadota</taxon>
        <taxon>Gammaproteobacteria</taxon>
        <taxon>Moraxellales</taxon>
        <taxon>Moraxellaceae</taxon>
        <taxon>Acinetobacter</taxon>
    </lineage>
</organism>
<dbReference type="Pfam" id="PF04452">
    <property type="entry name" value="Methyltrans_RNA"/>
    <property type="match status" value="1"/>
</dbReference>
<comment type="subcellular location">
    <subcellularLocation>
        <location evidence="1 10">Cytoplasm</location>
    </subcellularLocation>
</comment>
<accession>A0A6G8RRV8</accession>
<evidence type="ECO:0000259" key="11">
    <source>
        <dbReference type="Pfam" id="PF04452"/>
    </source>
</evidence>
<sequence length="239" mass="26908">MNIVLLDPRQTESEIWSITSARQLEHLHTHLDVKAGDTLKVGIKNGKRYLTKIVEISETAICVKPIQEESVPAKLPVTLIVAMPRPKVLRRLIMDSVTLGVEKIILLHSYRVDKSYWQTPFLQQLDQYVTLGLEQAGDTIAPQIEIYKRFKPFVEDVLPTMISDNKPAFVAHPYAEKVMPFAIDHACTLLIGPEGGYIPYEIDLLRKNGCQAVSLGSRIIRTETVIPYVLGRLFSVSTT</sequence>
<reference evidence="12 13" key="1">
    <citation type="submission" date="2020-03" db="EMBL/GenBank/DDBJ databases">
        <authorList>
            <person name="Zhu W."/>
        </authorList>
    </citation>
    <scope>NUCLEOTIDE SEQUENCE [LARGE SCALE GENOMIC DNA]</scope>
    <source>
        <strain evidence="12 13">323-1</strain>
    </source>
</reference>
<evidence type="ECO:0000256" key="9">
    <source>
        <dbReference type="ARBA" id="ARBA00047944"/>
    </source>
</evidence>
<dbReference type="InterPro" id="IPR029028">
    <property type="entry name" value="Alpha/beta_knot_MTases"/>
</dbReference>
<keyword evidence="5 10" id="KW-0489">Methyltransferase</keyword>
<keyword evidence="3 10" id="KW-0963">Cytoplasm</keyword>
<dbReference type="NCBIfam" id="NF008700">
    <property type="entry name" value="PRK11713.5-4"/>
    <property type="match status" value="1"/>
</dbReference>
<name>A0A6G8RRV8_9GAMM</name>
<dbReference type="GO" id="GO:0005737">
    <property type="term" value="C:cytoplasm"/>
    <property type="evidence" value="ECO:0007669"/>
    <property type="project" value="UniProtKB-SubCell"/>
</dbReference>
<evidence type="ECO:0000256" key="10">
    <source>
        <dbReference type="PIRNR" id="PIRNR015601"/>
    </source>
</evidence>
<dbReference type="InterPro" id="IPR029026">
    <property type="entry name" value="tRNA_m1G_MTases_N"/>
</dbReference>
<dbReference type="NCBIfam" id="NF008699">
    <property type="entry name" value="PRK11713.5-2"/>
    <property type="match status" value="1"/>
</dbReference>
<dbReference type="EC" id="2.1.1.193" evidence="10"/>
<dbReference type="Proteomes" id="UP000502297">
    <property type="component" value="Chromosome"/>
</dbReference>
<comment type="function">
    <text evidence="8 10">Specifically methylates the N3 position of the uracil ring of uridine 1498 (m3U1498) in 16S rRNA. Acts on the fully assembled 30S ribosomal subunit.</text>
</comment>
<evidence type="ECO:0000313" key="13">
    <source>
        <dbReference type="Proteomes" id="UP000502297"/>
    </source>
</evidence>
<dbReference type="PANTHER" id="PTHR30027:SF3">
    <property type="entry name" value="16S RRNA (URACIL(1498)-N(3))-METHYLTRANSFERASE"/>
    <property type="match status" value="1"/>
</dbReference>
<dbReference type="CDD" id="cd18084">
    <property type="entry name" value="RsmE-like"/>
    <property type="match status" value="1"/>
</dbReference>
<keyword evidence="7 10" id="KW-0949">S-adenosyl-L-methionine</keyword>
<dbReference type="Gene3D" id="3.40.1280.10">
    <property type="match status" value="1"/>
</dbReference>
<dbReference type="GO" id="GO:0070475">
    <property type="term" value="P:rRNA base methylation"/>
    <property type="evidence" value="ECO:0007669"/>
    <property type="project" value="TreeGrafter"/>
</dbReference>
<feature type="domain" description="Ribosomal RNA small subunit methyltransferase E methyltransferase" evidence="11">
    <location>
        <begin position="73"/>
        <end position="231"/>
    </location>
</feature>
<dbReference type="SUPFAM" id="SSF75217">
    <property type="entry name" value="alpha/beta knot"/>
    <property type="match status" value="1"/>
</dbReference>
<dbReference type="GO" id="GO:0070042">
    <property type="term" value="F:rRNA (uridine-N3-)-methyltransferase activity"/>
    <property type="evidence" value="ECO:0007669"/>
    <property type="project" value="TreeGrafter"/>
</dbReference>
<dbReference type="RefSeq" id="WP_166221415.1">
    <property type="nucleotide sequence ID" value="NZ_CP049801.1"/>
</dbReference>
<keyword evidence="6 10" id="KW-0808">Transferase</keyword>
<proteinExistence type="inferred from homology"/>
<dbReference type="InterPro" id="IPR006700">
    <property type="entry name" value="RsmE"/>
</dbReference>
<dbReference type="PIRSF" id="PIRSF015601">
    <property type="entry name" value="MTase_slr0722"/>
    <property type="match status" value="1"/>
</dbReference>
<dbReference type="InterPro" id="IPR046886">
    <property type="entry name" value="RsmE_MTase_dom"/>
</dbReference>
<gene>
    <name evidence="12" type="ORF">G8E00_01035</name>
</gene>
<dbReference type="EMBL" id="CP049801">
    <property type="protein sequence ID" value="QIO04641.1"/>
    <property type="molecule type" value="Genomic_DNA"/>
</dbReference>
<dbReference type="PANTHER" id="PTHR30027">
    <property type="entry name" value="RIBOSOMAL RNA SMALL SUBUNIT METHYLTRANSFERASE E"/>
    <property type="match status" value="1"/>
</dbReference>
<evidence type="ECO:0000313" key="12">
    <source>
        <dbReference type="EMBL" id="QIO04641.1"/>
    </source>
</evidence>
<evidence type="ECO:0000256" key="5">
    <source>
        <dbReference type="ARBA" id="ARBA00022603"/>
    </source>
</evidence>